<protein>
    <submittedName>
        <fullName evidence="2">LPS export ABC transporter periplasmic protein LptC</fullName>
    </submittedName>
</protein>
<evidence type="ECO:0000313" key="2">
    <source>
        <dbReference type="EMBL" id="MDV3458864.1"/>
    </source>
</evidence>
<organism evidence="2 3">
    <name type="scientific">Sphingomonas agrestis</name>
    <dbReference type="NCBI Taxonomy" id="3080540"/>
    <lineage>
        <taxon>Bacteria</taxon>
        <taxon>Pseudomonadati</taxon>
        <taxon>Pseudomonadota</taxon>
        <taxon>Alphaproteobacteria</taxon>
        <taxon>Sphingomonadales</taxon>
        <taxon>Sphingomonadaceae</taxon>
        <taxon>Sphingomonas</taxon>
    </lineage>
</organism>
<evidence type="ECO:0000313" key="3">
    <source>
        <dbReference type="Proteomes" id="UP001273531"/>
    </source>
</evidence>
<gene>
    <name evidence="2" type="primary">lptC</name>
    <name evidence="2" type="ORF">RZN05_17840</name>
</gene>
<dbReference type="NCBIfam" id="TIGR04409">
    <property type="entry name" value="LptC_YrbK"/>
    <property type="match status" value="1"/>
</dbReference>
<keyword evidence="1" id="KW-1133">Transmembrane helix</keyword>
<dbReference type="RefSeq" id="WP_317228031.1">
    <property type="nucleotide sequence ID" value="NZ_JAWJEJ010000002.1"/>
</dbReference>
<keyword evidence="1" id="KW-0812">Transmembrane</keyword>
<comment type="caution">
    <text evidence="2">The sequence shown here is derived from an EMBL/GenBank/DDBJ whole genome shotgun (WGS) entry which is preliminary data.</text>
</comment>
<proteinExistence type="predicted"/>
<reference evidence="2 3" key="1">
    <citation type="submission" date="2023-10" db="EMBL/GenBank/DDBJ databases">
        <title>Sphingomonas sp. HF-S4 16S ribosomal RNA gene Genome sequencing and assembly.</title>
        <authorList>
            <person name="Lee H."/>
        </authorList>
    </citation>
    <scope>NUCLEOTIDE SEQUENCE [LARGE SCALE GENOMIC DNA]</scope>
    <source>
        <strain evidence="2 3">HF-S4</strain>
    </source>
</reference>
<name>A0ABU3YC28_9SPHN</name>
<dbReference type="Pfam" id="PF06835">
    <property type="entry name" value="LptC"/>
    <property type="match status" value="1"/>
</dbReference>
<dbReference type="InterPro" id="IPR026265">
    <property type="entry name" value="LptC"/>
</dbReference>
<dbReference type="EMBL" id="JAWJEJ010000002">
    <property type="protein sequence ID" value="MDV3458864.1"/>
    <property type="molecule type" value="Genomic_DNA"/>
</dbReference>
<dbReference type="Gene3D" id="2.60.450.10">
    <property type="entry name" value="Lipopolysaccharide (LPS) transport protein A like domain"/>
    <property type="match status" value="1"/>
</dbReference>
<dbReference type="InterPro" id="IPR010664">
    <property type="entry name" value="LipoPS_assembly_LptC-rel"/>
</dbReference>
<accession>A0ABU3YC28</accession>
<sequence>MSDVAARLRSQKRGWAHPGSSHDRIVRTGLVVLPLGIAVLGAFLVVAPLLMGGDVSFVLDKNKVDISPERLRIDTAEYRGSDGKGRPFHLHAGSAIQRSSAEPIVRLNDLAAEIRLDDGPASIRADTGHYNMTSERVAIDGPLKFQTSDGYVLNTQNATVDLKTRKLESGGAVTGNAPSGVFSADKLTADLERRTVSLEGRARLRIQPRRANRQ</sequence>
<feature type="transmembrane region" description="Helical" evidence="1">
    <location>
        <begin position="30"/>
        <end position="51"/>
    </location>
</feature>
<dbReference type="Proteomes" id="UP001273531">
    <property type="component" value="Unassembled WGS sequence"/>
</dbReference>
<evidence type="ECO:0000256" key="1">
    <source>
        <dbReference type="SAM" id="Phobius"/>
    </source>
</evidence>
<keyword evidence="3" id="KW-1185">Reference proteome</keyword>
<keyword evidence="1" id="KW-0472">Membrane</keyword>